<feature type="domain" description="Glycosyltransferase 2-like" evidence="5">
    <location>
        <begin position="14"/>
        <end position="138"/>
    </location>
</feature>
<organism evidence="6">
    <name type="scientific">Castellaniella ginsengisoli</name>
    <dbReference type="NCBI Taxonomy" id="546114"/>
    <lineage>
        <taxon>Bacteria</taxon>
        <taxon>Pseudomonadati</taxon>
        <taxon>Pseudomonadota</taxon>
        <taxon>Betaproteobacteria</taxon>
        <taxon>Burkholderiales</taxon>
        <taxon>Alcaligenaceae</taxon>
        <taxon>Castellaniella</taxon>
    </lineage>
</organism>
<dbReference type="InterPro" id="IPR029044">
    <property type="entry name" value="Nucleotide-diphossugar_trans"/>
</dbReference>
<gene>
    <name evidence="6" type="ORF">ABRY99_11230</name>
</gene>
<dbReference type="RefSeq" id="WP_368643222.1">
    <property type="nucleotide sequence ID" value="NZ_CP158252.1"/>
</dbReference>
<dbReference type="Gene3D" id="3.90.550.10">
    <property type="entry name" value="Spore Coat Polysaccharide Biosynthesis Protein SpsA, Chain A"/>
    <property type="match status" value="1"/>
</dbReference>
<name>A0AB39CHC3_9BURK</name>
<feature type="transmembrane region" description="Helical" evidence="4">
    <location>
        <begin position="304"/>
        <end position="322"/>
    </location>
</feature>
<dbReference type="GO" id="GO:0016757">
    <property type="term" value="F:glycosyltransferase activity"/>
    <property type="evidence" value="ECO:0007669"/>
    <property type="project" value="UniProtKB-KW"/>
</dbReference>
<dbReference type="Pfam" id="PF00535">
    <property type="entry name" value="Glycos_transf_2"/>
    <property type="match status" value="1"/>
</dbReference>
<dbReference type="EMBL" id="CP158252">
    <property type="protein sequence ID" value="XDJ41502.1"/>
    <property type="molecule type" value="Genomic_DNA"/>
</dbReference>
<dbReference type="PANTHER" id="PTHR43179">
    <property type="entry name" value="RHAMNOSYLTRANSFERASE WBBL"/>
    <property type="match status" value="1"/>
</dbReference>
<keyword evidence="4" id="KW-0472">Membrane</keyword>
<evidence type="ECO:0000256" key="3">
    <source>
        <dbReference type="ARBA" id="ARBA00022679"/>
    </source>
</evidence>
<protein>
    <submittedName>
        <fullName evidence="6">Glycosyltransferase</fullName>
        <ecNumber evidence="6">2.4.-.-</ecNumber>
    </submittedName>
</protein>
<keyword evidence="4" id="KW-0812">Transmembrane</keyword>
<evidence type="ECO:0000259" key="5">
    <source>
        <dbReference type="Pfam" id="PF00535"/>
    </source>
</evidence>
<keyword evidence="3 6" id="KW-0808">Transferase</keyword>
<keyword evidence="2 6" id="KW-0328">Glycosyltransferase</keyword>
<dbReference type="EC" id="2.4.-.-" evidence="6"/>
<dbReference type="SUPFAM" id="SSF53448">
    <property type="entry name" value="Nucleotide-diphospho-sugar transferases"/>
    <property type="match status" value="1"/>
</dbReference>
<feature type="transmembrane region" description="Helical" evidence="4">
    <location>
        <begin position="275"/>
        <end position="292"/>
    </location>
</feature>
<dbReference type="InterPro" id="IPR001173">
    <property type="entry name" value="Glyco_trans_2-like"/>
</dbReference>
<comment type="similarity">
    <text evidence="1">Belongs to the glycosyltransferase 2 family.</text>
</comment>
<reference evidence="6" key="1">
    <citation type="submission" date="2024-05" db="EMBL/GenBank/DDBJ databases">
        <authorList>
            <person name="Luo Y.-C."/>
            <person name="Nicholds J."/>
            <person name="Mortimer T."/>
            <person name="Maboni G."/>
        </authorList>
    </citation>
    <scope>NUCLEOTIDE SEQUENCE</scope>
    <source>
        <strain evidence="6">153920</strain>
    </source>
</reference>
<evidence type="ECO:0000256" key="1">
    <source>
        <dbReference type="ARBA" id="ARBA00006739"/>
    </source>
</evidence>
<evidence type="ECO:0000313" key="6">
    <source>
        <dbReference type="EMBL" id="XDJ41502.1"/>
    </source>
</evidence>
<dbReference type="AlphaFoldDB" id="A0AB39CHC3"/>
<keyword evidence="4" id="KW-1133">Transmembrane helix</keyword>
<feature type="transmembrane region" description="Helical" evidence="4">
    <location>
        <begin position="249"/>
        <end position="269"/>
    </location>
</feature>
<evidence type="ECO:0000256" key="2">
    <source>
        <dbReference type="ARBA" id="ARBA00022676"/>
    </source>
</evidence>
<accession>A0AB39CHC3</accession>
<evidence type="ECO:0000256" key="4">
    <source>
        <dbReference type="SAM" id="Phobius"/>
    </source>
</evidence>
<dbReference type="PANTHER" id="PTHR43179:SF12">
    <property type="entry name" value="GALACTOFURANOSYLTRANSFERASE GLFT2"/>
    <property type="match status" value="1"/>
</dbReference>
<proteinExistence type="inferred from homology"/>
<sequence>MSPAMPAFESLSLSVVVPTYRRPELLARCLAALLAQTLPRSRYEIIVCDDGPDADVRALLARFSVPDGSRPALRYLPVAATQGPAGARNAGWRAAHAPVIAFTDDDTVPDPGWLEAGLKAMAPAVDAVAGRVVMPVPDPPTDYERDAGRLGLAEFVTANCFVRRATLERLGGFDERYSQAWREDSDLHFALLEQGCRIERAPDAVVVHPLRPVRFAAGLSMQRKIMFDVLLYRKHRHHYRQRIRRGPPWFYLAVTLLALAAPACLLAGWFTGAAFAASAWFALTLIFFLRRLRGTAPGLRSMADLALTSALIPPLSIFWRLVGVWRFGWALP</sequence>